<dbReference type="InterPro" id="IPR000055">
    <property type="entry name" value="Restrct_endonuc_typeI_TRD"/>
</dbReference>
<evidence type="ECO:0000259" key="4">
    <source>
        <dbReference type="Pfam" id="PF01420"/>
    </source>
</evidence>
<dbReference type="OrthoDB" id="9816225at2"/>
<dbReference type="GO" id="GO:0009307">
    <property type="term" value="P:DNA restriction-modification system"/>
    <property type="evidence" value="ECO:0007669"/>
    <property type="project" value="UniProtKB-KW"/>
</dbReference>
<evidence type="ECO:0000256" key="1">
    <source>
        <dbReference type="ARBA" id="ARBA00010923"/>
    </source>
</evidence>
<dbReference type="PANTHER" id="PTHR30408:SF12">
    <property type="entry name" value="TYPE I RESTRICTION ENZYME MJAVIII SPECIFICITY SUBUNIT"/>
    <property type="match status" value="1"/>
</dbReference>
<feature type="domain" description="Type I restriction modification DNA specificity" evidence="4">
    <location>
        <begin position="191"/>
        <end position="356"/>
    </location>
</feature>
<dbReference type="EMBL" id="CP000108">
    <property type="protein sequence ID" value="ABB28781.1"/>
    <property type="molecule type" value="Genomic_DNA"/>
</dbReference>
<dbReference type="KEGG" id="cch:Cag_1526"/>
<dbReference type="Pfam" id="PF01420">
    <property type="entry name" value="Methylase_S"/>
    <property type="match status" value="2"/>
</dbReference>
<protein>
    <submittedName>
        <fullName evidence="5">Restriction endonuclease S subunits-like protein</fullName>
    </submittedName>
</protein>
<dbReference type="GO" id="GO:0004519">
    <property type="term" value="F:endonuclease activity"/>
    <property type="evidence" value="ECO:0007669"/>
    <property type="project" value="UniProtKB-KW"/>
</dbReference>
<evidence type="ECO:0000313" key="5">
    <source>
        <dbReference type="EMBL" id="ABB28781.1"/>
    </source>
</evidence>
<keyword evidence="5" id="KW-0540">Nuclease</keyword>
<dbReference type="STRING" id="340177.Cag_1526"/>
<keyword evidence="5" id="KW-0378">Hydrolase</keyword>
<dbReference type="AlphaFoldDB" id="Q3AQE4"/>
<dbReference type="Gene3D" id="3.90.220.20">
    <property type="entry name" value="DNA methylase specificity domains"/>
    <property type="match status" value="2"/>
</dbReference>
<keyword evidence="5" id="KW-0255">Endonuclease</keyword>
<keyword evidence="3" id="KW-0238">DNA-binding</keyword>
<feature type="domain" description="Type I restriction modification DNA specificity" evidence="4">
    <location>
        <begin position="5"/>
        <end position="154"/>
    </location>
</feature>
<dbReference type="CDD" id="cd17253">
    <property type="entry name" value="RMtype1_S_Eco933I-TRD2-CR2_like"/>
    <property type="match status" value="1"/>
</dbReference>
<evidence type="ECO:0000256" key="3">
    <source>
        <dbReference type="ARBA" id="ARBA00023125"/>
    </source>
</evidence>
<evidence type="ECO:0000256" key="2">
    <source>
        <dbReference type="ARBA" id="ARBA00022747"/>
    </source>
</evidence>
<name>Q3AQE4_CHLCH</name>
<dbReference type="REBASE" id="11484">
    <property type="entry name" value="S.CchORF1525P"/>
</dbReference>
<keyword evidence="2" id="KW-0680">Restriction system</keyword>
<dbReference type="SUPFAM" id="SSF116734">
    <property type="entry name" value="DNA methylase specificity domain"/>
    <property type="match status" value="2"/>
</dbReference>
<dbReference type="InterPro" id="IPR052021">
    <property type="entry name" value="Type-I_RS_S_subunit"/>
</dbReference>
<dbReference type="eggNOG" id="COG0732">
    <property type="taxonomic scope" value="Bacteria"/>
</dbReference>
<dbReference type="GO" id="GO:0003677">
    <property type="term" value="F:DNA binding"/>
    <property type="evidence" value="ECO:0007669"/>
    <property type="project" value="UniProtKB-KW"/>
</dbReference>
<sequence length="386" mass="44236">MKKEALGKLVDIKTGKLDVNAGTEYGKYPFFTCAKTVYRINQYAFDNEAILVAGNGDLNVKYFKGKFNAYQRTYVIENKEVNLLSMKYLYYFMETYMIHLRNGAIGGIIKYIKIDHLTKAEIPLPPLDDQKRIAHLLGKVERLIAQRKQHLQQLDQLLKSVFLEMFGFFDKTYTNWTIDTLTSHTEIVSGITKGKKYKTDELIEVPYMRVANVQDEHFVLDEIKTISVTKNEIKQYRLLAGDLLLTEGGDPDKLGRGAVWQNQIENCIHQNHIFRVRVNDKSRINPDYLSALIGSPYGKSYFFRSAKQTTGIASINSTQLKKFPIVIPPIELQNRFATIVEKVESIKTHYQQSLNNLETLYNALSQKAFKGELDLSRVAVLVDVTP</sequence>
<accession>Q3AQE4</accession>
<reference evidence="5" key="1">
    <citation type="submission" date="2005-08" db="EMBL/GenBank/DDBJ databases">
        <title>Complete sequence of Chlorobium chlorochromatii CaD3.</title>
        <authorList>
            <person name="Copeland A."/>
            <person name="Lucas S."/>
            <person name="Lapidus A."/>
            <person name="Barry K."/>
            <person name="Detter J.C."/>
            <person name="Glavina T."/>
            <person name="Hammon N."/>
            <person name="Israni S."/>
            <person name="Pitluck S."/>
            <person name="Bryant D."/>
            <person name="Schmutz J."/>
            <person name="Larimer F."/>
            <person name="Land M."/>
            <person name="Kyrpides N."/>
            <person name="Ivanova N."/>
            <person name="Richardson P."/>
        </authorList>
    </citation>
    <scope>NUCLEOTIDE SEQUENCE [LARGE SCALE GENOMIC DNA]</scope>
    <source>
        <strain evidence="5">CaD3</strain>
    </source>
</reference>
<dbReference type="PANTHER" id="PTHR30408">
    <property type="entry name" value="TYPE-1 RESTRICTION ENZYME ECOKI SPECIFICITY PROTEIN"/>
    <property type="match status" value="1"/>
</dbReference>
<dbReference type="HOGENOM" id="CLU_021095_10_1_10"/>
<gene>
    <name evidence="5" type="ordered locus">Cag_1526</name>
</gene>
<dbReference type="InterPro" id="IPR044946">
    <property type="entry name" value="Restrct_endonuc_typeI_TRD_sf"/>
</dbReference>
<comment type="similarity">
    <text evidence="1">Belongs to the type-I restriction system S methylase family.</text>
</comment>
<proteinExistence type="inferred from homology"/>
<organism evidence="5">
    <name type="scientific">Chlorobium chlorochromatii (strain CaD3)</name>
    <dbReference type="NCBI Taxonomy" id="340177"/>
    <lineage>
        <taxon>Bacteria</taxon>
        <taxon>Pseudomonadati</taxon>
        <taxon>Chlorobiota</taxon>
        <taxon>Chlorobiia</taxon>
        <taxon>Chlorobiales</taxon>
        <taxon>Chlorobiaceae</taxon>
        <taxon>Chlorobium/Pelodictyon group</taxon>
        <taxon>Chlorobium</taxon>
    </lineage>
</organism>